<dbReference type="InterPro" id="IPR025476">
    <property type="entry name" value="Helitron_helicase-like"/>
</dbReference>
<dbReference type="Proteomes" id="UP001150238">
    <property type="component" value="Unassembled WGS sequence"/>
</dbReference>
<accession>A0A9W9A157</accession>
<feature type="non-terminal residue" evidence="2">
    <location>
        <position position="285"/>
    </location>
</feature>
<reference evidence="2" key="1">
    <citation type="submission" date="2022-08" db="EMBL/GenBank/DDBJ databases">
        <authorList>
            <consortium name="DOE Joint Genome Institute"/>
            <person name="Min B."/>
            <person name="Riley R."/>
            <person name="Sierra-Patev S."/>
            <person name="Naranjo-Ortiz M."/>
            <person name="Looney B."/>
            <person name="Konkel Z."/>
            <person name="Slot J.C."/>
            <person name="Sakamoto Y."/>
            <person name="Steenwyk J.L."/>
            <person name="Rokas A."/>
            <person name="Carro J."/>
            <person name="Camarero S."/>
            <person name="Ferreira P."/>
            <person name="Molpeceres G."/>
            <person name="Ruiz-Duenas F.J."/>
            <person name="Serrano A."/>
            <person name="Henrissat B."/>
            <person name="Drula E."/>
            <person name="Hughes K.W."/>
            <person name="Mata J.L."/>
            <person name="Ishikawa N.K."/>
            <person name="Vargas-Isla R."/>
            <person name="Ushijima S."/>
            <person name="Smith C.A."/>
            <person name="Ahrendt S."/>
            <person name="Andreopoulos W."/>
            <person name="He G."/>
            <person name="Labutti K."/>
            <person name="Lipzen A."/>
            <person name="Ng V."/>
            <person name="Sandor L."/>
            <person name="Barry K."/>
            <person name="Martinez A.T."/>
            <person name="Xiao Y."/>
            <person name="Gibbons J.G."/>
            <person name="Terashima K."/>
            <person name="Hibbett D.S."/>
            <person name="Grigoriev I.V."/>
        </authorList>
    </citation>
    <scope>NUCLEOTIDE SEQUENCE</scope>
    <source>
        <strain evidence="2">Sp2 HRB7682 ss15</strain>
    </source>
</reference>
<evidence type="ECO:0000313" key="3">
    <source>
        <dbReference type="Proteomes" id="UP001150238"/>
    </source>
</evidence>
<evidence type="ECO:0000313" key="2">
    <source>
        <dbReference type="EMBL" id="KAJ4471284.1"/>
    </source>
</evidence>
<evidence type="ECO:0000259" key="1">
    <source>
        <dbReference type="Pfam" id="PF14214"/>
    </source>
</evidence>
<sequence>MTASSINNIAQSLPSTGIGRSDSFLHYERDPINEYNNPDLFPGMFPTLFPLGIGGFEDSRRCPAVSFEAQVEHLLDQSSREFRYHQFFSFVALNLIQRRKAHLHTSLSISSNRFGSIAKFLQNVSADVLSNLAYKLKNEKDRSEFSDEEKNAFQLLNQVNVIAAKVPGSQASKIATRNQIRSYYGYFGLPHLFLTLNPSAVHSPVFQVMYGETSVNLGEQFPYVVHPRSERACRVARDPVAAADFFDFMYHTIFSDLFGWDFKVGKSTTDGGIFGHIRAFFGCAE</sequence>
<proteinExistence type="predicted"/>
<organism evidence="2 3">
    <name type="scientific">Lentinula lateritia</name>
    <dbReference type="NCBI Taxonomy" id="40482"/>
    <lineage>
        <taxon>Eukaryota</taxon>
        <taxon>Fungi</taxon>
        <taxon>Dikarya</taxon>
        <taxon>Basidiomycota</taxon>
        <taxon>Agaricomycotina</taxon>
        <taxon>Agaricomycetes</taxon>
        <taxon>Agaricomycetidae</taxon>
        <taxon>Agaricales</taxon>
        <taxon>Marasmiineae</taxon>
        <taxon>Omphalotaceae</taxon>
        <taxon>Lentinula</taxon>
    </lineage>
</organism>
<comment type="caution">
    <text evidence="2">The sequence shown here is derived from an EMBL/GenBank/DDBJ whole genome shotgun (WGS) entry which is preliminary data.</text>
</comment>
<dbReference type="AlphaFoldDB" id="A0A9W9A157"/>
<protein>
    <recommendedName>
        <fullName evidence="1">Helitron helicase-like domain-containing protein</fullName>
    </recommendedName>
</protein>
<reference evidence="2" key="2">
    <citation type="journal article" date="2023" name="Proc. Natl. Acad. Sci. U.S.A.">
        <title>A global phylogenomic analysis of the shiitake genus Lentinula.</title>
        <authorList>
            <person name="Sierra-Patev S."/>
            <person name="Min B."/>
            <person name="Naranjo-Ortiz M."/>
            <person name="Looney B."/>
            <person name="Konkel Z."/>
            <person name="Slot J.C."/>
            <person name="Sakamoto Y."/>
            <person name="Steenwyk J.L."/>
            <person name="Rokas A."/>
            <person name="Carro J."/>
            <person name="Camarero S."/>
            <person name="Ferreira P."/>
            <person name="Molpeceres G."/>
            <person name="Ruiz-Duenas F.J."/>
            <person name="Serrano A."/>
            <person name="Henrissat B."/>
            <person name="Drula E."/>
            <person name="Hughes K.W."/>
            <person name="Mata J.L."/>
            <person name="Ishikawa N.K."/>
            <person name="Vargas-Isla R."/>
            <person name="Ushijima S."/>
            <person name="Smith C.A."/>
            <person name="Donoghue J."/>
            <person name="Ahrendt S."/>
            <person name="Andreopoulos W."/>
            <person name="He G."/>
            <person name="LaButti K."/>
            <person name="Lipzen A."/>
            <person name="Ng V."/>
            <person name="Riley R."/>
            <person name="Sandor L."/>
            <person name="Barry K."/>
            <person name="Martinez A.T."/>
            <person name="Xiao Y."/>
            <person name="Gibbons J.G."/>
            <person name="Terashima K."/>
            <person name="Grigoriev I.V."/>
            <person name="Hibbett D."/>
        </authorList>
    </citation>
    <scope>NUCLEOTIDE SEQUENCE</scope>
    <source>
        <strain evidence="2">Sp2 HRB7682 ss15</strain>
    </source>
</reference>
<feature type="domain" description="Helitron helicase-like" evidence="1">
    <location>
        <begin position="72"/>
        <end position="285"/>
    </location>
</feature>
<dbReference type="Pfam" id="PF14214">
    <property type="entry name" value="Helitron_like_N"/>
    <property type="match status" value="1"/>
</dbReference>
<dbReference type="EMBL" id="JANVFS010000029">
    <property type="protein sequence ID" value="KAJ4471284.1"/>
    <property type="molecule type" value="Genomic_DNA"/>
</dbReference>
<gene>
    <name evidence="2" type="ORF">C8J55DRAFT_435292</name>
</gene>
<name>A0A9W9A157_9AGAR</name>